<organism evidence="2 3">
    <name type="scientific">Actinoplanes ianthinogenes</name>
    <dbReference type="NCBI Taxonomy" id="122358"/>
    <lineage>
        <taxon>Bacteria</taxon>
        <taxon>Bacillati</taxon>
        <taxon>Actinomycetota</taxon>
        <taxon>Actinomycetes</taxon>
        <taxon>Micromonosporales</taxon>
        <taxon>Micromonosporaceae</taxon>
        <taxon>Actinoplanes</taxon>
    </lineage>
</organism>
<evidence type="ECO:0000313" key="2">
    <source>
        <dbReference type="EMBL" id="BCJ47276.1"/>
    </source>
</evidence>
<dbReference type="InterPro" id="IPR055912">
    <property type="entry name" value="DUF7489"/>
</dbReference>
<accession>A0ABM7M6R4</accession>
<keyword evidence="3" id="KW-1185">Reference proteome</keyword>
<proteinExistence type="predicted"/>
<dbReference type="Pfam" id="PF24315">
    <property type="entry name" value="DUF7489"/>
    <property type="match status" value="1"/>
</dbReference>
<name>A0ABM7M6R4_9ACTN</name>
<gene>
    <name evidence="2" type="ORF">Aiant_79330</name>
</gene>
<dbReference type="Proteomes" id="UP000676967">
    <property type="component" value="Chromosome"/>
</dbReference>
<feature type="domain" description="DUF7489" evidence="1">
    <location>
        <begin position="4"/>
        <end position="66"/>
    </location>
</feature>
<dbReference type="RefSeq" id="WP_189334931.1">
    <property type="nucleotide sequence ID" value="NZ_AP023356.1"/>
</dbReference>
<dbReference type="EMBL" id="AP023356">
    <property type="protein sequence ID" value="BCJ47276.1"/>
    <property type="molecule type" value="Genomic_DNA"/>
</dbReference>
<evidence type="ECO:0000313" key="3">
    <source>
        <dbReference type="Proteomes" id="UP000676967"/>
    </source>
</evidence>
<reference evidence="2 3" key="1">
    <citation type="submission" date="2020-08" db="EMBL/GenBank/DDBJ databases">
        <title>Whole genome shotgun sequence of Actinoplanes ianthinogenes NBRC 13996.</title>
        <authorList>
            <person name="Komaki H."/>
            <person name="Tamura T."/>
        </authorList>
    </citation>
    <scope>NUCLEOTIDE SEQUENCE [LARGE SCALE GENOMIC DNA]</scope>
    <source>
        <strain evidence="2 3">NBRC 13996</strain>
    </source>
</reference>
<sequence>MAKSDGAWSGTVVKKSRALMDGSNLHQRLRVRLDGGKQMDVRVQRGLWDEVAVGDRLVKPEGGTARRG</sequence>
<protein>
    <recommendedName>
        <fullName evidence="1">DUF7489 domain-containing protein</fullName>
    </recommendedName>
</protein>
<evidence type="ECO:0000259" key="1">
    <source>
        <dbReference type="Pfam" id="PF24315"/>
    </source>
</evidence>